<comment type="caution">
    <text evidence="2">The sequence shown here is derived from an EMBL/GenBank/DDBJ whole genome shotgun (WGS) entry which is preliminary data.</text>
</comment>
<reference evidence="2" key="1">
    <citation type="submission" date="2020-01" db="EMBL/GenBank/DDBJ databases">
        <authorList>
            <consortium name="DOE Joint Genome Institute"/>
            <person name="Haridas S."/>
            <person name="Albert R."/>
            <person name="Binder M."/>
            <person name="Bloem J."/>
            <person name="Labutti K."/>
            <person name="Salamov A."/>
            <person name="Andreopoulos B."/>
            <person name="Baker S.E."/>
            <person name="Barry K."/>
            <person name="Bills G."/>
            <person name="Bluhm B.H."/>
            <person name="Cannon C."/>
            <person name="Castanera R."/>
            <person name="Culley D.E."/>
            <person name="Daum C."/>
            <person name="Ezra D."/>
            <person name="Gonzalez J.B."/>
            <person name="Henrissat B."/>
            <person name="Kuo A."/>
            <person name="Liang C."/>
            <person name="Lipzen A."/>
            <person name="Lutzoni F."/>
            <person name="Magnuson J."/>
            <person name="Mondo S."/>
            <person name="Nolan M."/>
            <person name="Ohm R."/>
            <person name="Pangilinan J."/>
            <person name="Park H.-J."/>
            <person name="Ramirez L."/>
            <person name="Alfaro M."/>
            <person name="Sun H."/>
            <person name="Tritt A."/>
            <person name="Yoshinaga Y."/>
            <person name="Zwiers L.-H."/>
            <person name="Turgeon B.G."/>
            <person name="Goodwin S.B."/>
            <person name="Spatafora J.W."/>
            <person name="Crous P.W."/>
            <person name="Grigoriev I.V."/>
        </authorList>
    </citation>
    <scope>NUCLEOTIDE SEQUENCE</scope>
    <source>
        <strain evidence="2">CBS 394.84</strain>
    </source>
</reference>
<dbReference type="Proteomes" id="UP000800039">
    <property type="component" value="Unassembled WGS sequence"/>
</dbReference>
<dbReference type="OrthoDB" id="3922703at2759"/>
<keyword evidence="3" id="KW-1185">Reference proteome</keyword>
<proteinExistence type="predicted"/>
<evidence type="ECO:0000313" key="3">
    <source>
        <dbReference type="Proteomes" id="UP000800039"/>
    </source>
</evidence>
<accession>A0A9P4GVL2</accession>
<feature type="chain" id="PRO_5040234987" evidence="1">
    <location>
        <begin position="18"/>
        <end position="214"/>
    </location>
</feature>
<protein>
    <submittedName>
        <fullName evidence="2">Uncharacterized protein</fullName>
    </submittedName>
</protein>
<dbReference type="GeneID" id="63851857"/>
<organism evidence="2 3">
    <name type="scientific">Cucurbitaria berberidis CBS 394.84</name>
    <dbReference type="NCBI Taxonomy" id="1168544"/>
    <lineage>
        <taxon>Eukaryota</taxon>
        <taxon>Fungi</taxon>
        <taxon>Dikarya</taxon>
        <taxon>Ascomycota</taxon>
        <taxon>Pezizomycotina</taxon>
        <taxon>Dothideomycetes</taxon>
        <taxon>Pleosporomycetidae</taxon>
        <taxon>Pleosporales</taxon>
        <taxon>Pleosporineae</taxon>
        <taxon>Cucurbitariaceae</taxon>
        <taxon>Cucurbitaria</taxon>
    </lineage>
</organism>
<dbReference type="AlphaFoldDB" id="A0A9P4GVL2"/>
<feature type="signal peptide" evidence="1">
    <location>
        <begin position="1"/>
        <end position="17"/>
    </location>
</feature>
<sequence length="214" mass="23400">MSYVITLVFSLVALVSALPTTTHSASASNGSVLAEQWLIPRLHMHIMSDGTGIPGNPPWPDGMRFNSTIDFDVLMLNYTVNEDGSAPAPLALTCQASWRNGTLPDMYEGCTGSPADEMVAFRMGEYTDLGDRRPELSFVLDMVRVRMEDENRIYHLSGSIPITANDPYEPSSYLTCLLGPPYDGLRCAIKSYLSVDNELIIKATSTLPRETGSA</sequence>
<keyword evidence="1" id="KW-0732">Signal</keyword>
<name>A0A9P4GVL2_9PLEO</name>
<dbReference type="RefSeq" id="XP_040794394.1">
    <property type="nucleotide sequence ID" value="XM_040934606.1"/>
</dbReference>
<evidence type="ECO:0000256" key="1">
    <source>
        <dbReference type="SAM" id="SignalP"/>
    </source>
</evidence>
<gene>
    <name evidence="2" type="ORF">K460DRAFT_373745</name>
</gene>
<dbReference type="EMBL" id="ML976614">
    <property type="protein sequence ID" value="KAF1851831.1"/>
    <property type="molecule type" value="Genomic_DNA"/>
</dbReference>
<evidence type="ECO:0000313" key="2">
    <source>
        <dbReference type="EMBL" id="KAF1851831.1"/>
    </source>
</evidence>